<keyword evidence="2" id="KW-1185">Reference proteome</keyword>
<dbReference type="Proteomes" id="UP000006381">
    <property type="component" value="Chromosome"/>
</dbReference>
<sequence length="53" mass="5955">MQEWKKTTLSDNELIDVIGGSAKSYIRRLGPDGGYGGRESKLIAMADMIRRRI</sequence>
<dbReference type="BioCyc" id="LACI272621:G1G49-1763-MONOMER"/>
<dbReference type="GeneID" id="93291054"/>
<dbReference type="AlphaFoldDB" id="Q5FI67"/>
<evidence type="ECO:0000313" key="1">
    <source>
        <dbReference type="EMBL" id="AAV43607.1"/>
    </source>
</evidence>
<gene>
    <name evidence="1" type="ordered locus">LBA1803</name>
</gene>
<proteinExistence type="predicted"/>
<dbReference type="KEGG" id="lac:LBA1803"/>
<dbReference type="STRING" id="272621.LBA1803"/>
<name>Q5FI67_LACAC</name>
<protein>
    <submittedName>
        <fullName evidence="1">Uncharacterized protein</fullName>
    </submittedName>
</protein>
<dbReference type="PATRIC" id="fig|272621.13.peg.1714"/>
<accession>Q5FI67</accession>
<dbReference type="HOGENOM" id="CLU_3062622_0_0_9"/>
<dbReference type="RefSeq" id="WP_003549740.1">
    <property type="nucleotide sequence ID" value="NC_006814.3"/>
</dbReference>
<reference evidence="1 2" key="1">
    <citation type="journal article" date="2005" name="Proc. Natl. Acad. Sci. U.S.A.">
        <title>Complete genome sequence of the probiotic lactic acid bacterium Lactobacillus acidophilus NCFM.</title>
        <authorList>
            <person name="Altermann E."/>
            <person name="Russell W.M."/>
            <person name="Azcarate-Peril M.A."/>
            <person name="Barrangou R."/>
            <person name="Buck B.L."/>
            <person name="McAuliffe O."/>
            <person name="Souther N."/>
            <person name="Dobson A."/>
            <person name="Duong T."/>
            <person name="Callanan M."/>
            <person name="Lick S."/>
            <person name="Hamrick A."/>
            <person name="Cano R."/>
            <person name="Klaenhammer T.R."/>
        </authorList>
    </citation>
    <scope>NUCLEOTIDE SEQUENCE [LARGE SCALE GENOMIC DNA]</scope>
    <source>
        <strain evidence="2">ATCC 700396 / NCK56 / N2 / NCFM</strain>
    </source>
</reference>
<dbReference type="EMBL" id="CP000033">
    <property type="protein sequence ID" value="AAV43607.1"/>
    <property type="molecule type" value="Genomic_DNA"/>
</dbReference>
<organism evidence="2">
    <name type="scientific">Lactobacillus acidophilus (strain ATCC 700396 / NCK56 / N2 / NCFM)</name>
    <dbReference type="NCBI Taxonomy" id="272621"/>
    <lineage>
        <taxon>Bacteria</taxon>
        <taxon>Bacillati</taxon>
        <taxon>Bacillota</taxon>
        <taxon>Bacilli</taxon>
        <taxon>Lactobacillales</taxon>
        <taxon>Lactobacillaceae</taxon>
        <taxon>Lactobacillus</taxon>
    </lineage>
</organism>
<evidence type="ECO:0000313" key="2">
    <source>
        <dbReference type="Proteomes" id="UP000006381"/>
    </source>
</evidence>